<proteinExistence type="predicted"/>
<dbReference type="GeneID" id="36538780"/>
<feature type="domain" description="Apple" evidence="2">
    <location>
        <begin position="65"/>
        <end position="92"/>
    </location>
</feature>
<evidence type="ECO:0000259" key="2">
    <source>
        <dbReference type="Pfam" id="PF14295"/>
    </source>
</evidence>
<accession>A0A2I1CJW4</accession>
<gene>
    <name evidence="3" type="ORF">P174DRAFT_508299</name>
</gene>
<feature type="chain" id="PRO_5014133562" description="Apple domain-containing protein" evidence="1">
    <location>
        <begin position="28"/>
        <end position="284"/>
    </location>
</feature>
<protein>
    <recommendedName>
        <fullName evidence="2">Apple domain-containing protein</fullName>
    </recommendedName>
</protein>
<organism evidence="3 4">
    <name type="scientific">Aspergillus novofumigatus (strain IBT 16806)</name>
    <dbReference type="NCBI Taxonomy" id="1392255"/>
    <lineage>
        <taxon>Eukaryota</taxon>
        <taxon>Fungi</taxon>
        <taxon>Dikarya</taxon>
        <taxon>Ascomycota</taxon>
        <taxon>Pezizomycotina</taxon>
        <taxon>Eurotiomycetes</taxon>
        <taxon>Eurotiomycetidae</taxon>
        <taxon>Eurotiales</taxon>
        <taxon>Aspergillaceae</taxon>
        <taxon>Aspergillus</taxon>
        <taxon>Aspergillus subgen. Fumigati</taxon>
    </lineage>
</organism>
<dbReference type="Gene3D" id="3.50.4.10">
    <property type="entry name" value="Hepatocyte Growth Factor"/>
    <property type="match status" value="1"/>
</dbReference>
<keyword evidence="1" id="KW-0732">Signal</keyword>
<dbReference type="InterPro" id="IPR003609">
    <property type="entry name" value="Pan_app"/>
</dbReference>
<evidence type="ECO:0000256" key="1">
    <source>
        <dbReference type="SAM" id="SignalP"/>
    </source>
</evidence>
<keyword evidence="4" id="KW-1185">Reference proteome</keyword>
<feature type="domain" description="Apple" evidence="2">
    <location>
        <begin position="223"/>
        <end position="260"/>
    </location>
</feature>
<evidence type="ECO:0000313" key="3">
    <source>
        <dbReference type="EMBL" id="PKX97908.1"/>
    </source>
</evidence>
<evidence type="ECO:0000313" key="4">
    <source>
        <dbReference type="Proteomes" id="UP000234474"/>
    </source>
</evidence>
<name>A0A2I1CJW4_ASPN1</name>
<dbReference type="VEuPathDB" id="FungiDB:P174DRAFT_508299"/>
<reference evidence="4" key="1">
    <citation type="journal article" date="2018" name="Proc. Natl. Acad. Sci. U.S.A.">
        <title>Linking secondary metabolites to gene clusters through genome sequencing of six diverse Aspergillus species.</title>
        <authorList>
            <person name="Kaerboelling I."/>
            <person name="Vesth T.C."/>
            <person name="Frisvad J.C."/>
            <person name="Nybo J.L."/>
            <person name="Theobald S."/>
            <person name="Kuo A."/>
            <person name="Bowyer P."/>
            <person name="Matsuda Y."/>
            <person name="Mondo S."/>
            <person name="Lyhne E.K."/>
            <person name="Kogle M.E."/>
            <person name="Clum A."/>
            <person name="Lipzen A."/>
            <person name="Salamov A."/>
            <person name="Ngan C.Y."/>
            <person name="Daum C."/>
            <person name="Chiniquy J."/>
            <person name="Barry K."/>
            <person name="LaButti K."/>
            <person name="Haridas S."/>
            <person name="Simmons B.A."/>
            <person name="Magnuson J.K."/>
            <person name="Mortensen U.H."/>
            <person name="Larsen T.O."/>
            <person name="Grigoriev I.V."/>
            <person name="Baker S.E."/>
            <person name="Andersen M.R."/>
        </authorList>
    </citation>
    <scope>NUCLEOTIDE SEQUENCE [LARGE SCALE GENOMIC DNA]</scope>
    <source>
        <strain evidence="4">IBT 16806</strain>
    </source>
</reference>
<dbReference type="OMA" id="QPSYMAC"/>
<feature type="signal peptide" evidence="1">
    <location>
        <begin position="1"/>
        <end position="27"/>
    </location>
</feature>
<dbReference type="RefSeq" id="XP_024686503.1">
    <property type="nucleotide sequence ID" value="XM_024831443.1"/>
</dbReference>
<dbReference type="Pfam" id="PF14295">
    <property type="entry name" value="PAN_4"/>
    <property type="match status" value="2"/>
</dbReference>
<sequence>MGAPNFYQSGLVSLLFASLWFSSVAKADYNRFCPNQAGQVQVDSTFYTVTCDTSYISPAPKKVKESASPEECARLCTAEPACHGMVWHAGNCWQSDKSDAISLRVPGAVLLTPGEKHDPATGPSEGQRQCLEEKEQLAQEKEQCGTSLAQCAAEKSSISAAKTTCENSLAAANKEIARLSNPRMVPDSFVPARNDDGREVVIAGKRWKIYYAKLNDPGAWDVGTLNQPSYMACMKLCASKPNCVRTAWVNDVAGTSTCWMRSHGQHTVQTTTQPWTSTHLIGPA</sequence>
<dbReference type="EMBL" id="MSZS01000001">
    <property type="protein sequence ID" value="PKX97908.1"/>
    <property type="molecule type" value="Genomic_DNA"/>
</dbReference>
<dbReference type="AlphaFoldDB" id="A0A2I1CJW4"/>
<dbReference type="OrthoDB" id="4462933at2759"/>
<comment type="caution">
    <text evidence="3">The sequence shown here is derived from an EMBL/GenBank/DDBJ whole genome shotgun (WGS) entry which is preliminary data.</text>
</comment>
<dbReference type="Proteomes" id="UP000234474">
    <property type="component" value="Unassembled WGS sequence"/>
</dbReference>